<gene>
    <name evidence="1" type="ORF">DQ393_21490</name>
</gene>
<accession>A0A329Y9G4</accession>
<sequence>MEVFRSAYCLLPTAYCLLPVAYCLPPPHLRRLCPLSPARVPAASAGGLRIAGWGVTESG</sequence>
<dbReference type="AlphaFoldDB" id="A0A329Y9G4"/>
<proteinExistence type="predicted"/>
<evidence type="ECO:0000313" key="2">
    <source>
        <dbReference type="Proteomes" id="UP000251205"/>
    </source>
</evidence>
<organism evidence="1 2">
    <name type="scientific">Rhizobium tropici</name>
    <dbReference type="NCBI Taxonomy" id="398"/>
    <lineage>
        <taxon>Bacteria</taxon>
        <taxon>Pseudomonadati</taxon>
        <taxon>Pseudomonadota</taxon>
        <taxon>Alphaproteobacteria</taxon>
        <taxon>Hyphomicrobiales</taxon>
        <taxon>Rhizobiaceae</taxon>
        <taxon>Rhizobium/Agrobacterium group</taxon>
        <taxon>Rhizobium</taxon>
    </lineage>
</organism>
<protein>
    <submittedName>
        <fullName evidence="1">Uncharacterized protein</fullName>
    </submittedName>
</protein>
<dbReference type="EMBL" id="QMKK01000046">
    <property type="protein sequence ID" value="RAX39628.1"/>
    <property type="molecule type" value="Genomic_DNA"/>
</dbReference>
<evidence type="ECO:0000313" key="1">
    <source>
        <dbReference type="EMBL" id="RAX39628.1"/>
    </source>
</evidence>
<dbReference type="Proteomes" id="UP000251205">
    <property type="component" value="Unassembled WGS sequence"/>
</dbReference>
<name>A0A329Y9G4_RHITR</name>
<reference evidence="1 2" key="1">
    <citation type="submission" date="2018-06" db="EMBL/GenBank/DDBJ databases">
        <title>Whole Genome Sequence of an efficient microsymbiont, Rhizobium tropici.</title>
        <authorList>
            <person name="Srinivasan R."/>
            <person name="Singh H.V."/>
            <person name="Srivastava R."/>
            <person name="Kumari B."/>
            <person name="Radhakrishna A."/>
        </authorList>
    </citation>
    <scope>NUCLEOTIDE SEQUENCE [LARGE SCALE GENOMIC DNA]</scope>
    <source>
        <strain evidence="1 2">IGFRI Rhizo-19</strain>
    </source>
</reference>
<comment type="caution">
    <text evidence="1">The sequence shown here is derived from an EMBL/GenBank/DDBJ whole genome shotgun (WGS) entry which is preliminary data.</text>
</comment>